<dbReference type="AlphaFoldDB" id="A0A4Q7MRF6"/>
<evidence type="ECO:0000256" key="4">
    <source>
        <dbReference type="PROSITE-ProRule" id="PRU00335"/>
    </source>
</evidence>
<evidence type="ECO:0000259" key="5">
    <source>
        <dbReference type="PROSITE" id="PS50977"/>
    </source>
</evidence>
<evidence type="ECO:0000313" key="6">
    <source>
        <dbReference type="EMBL" id="RZS69432.1"/>
    </source>
</evidence>
<proteinExistence type="predicted"/>
<dbReference type="EMBL" id="SGWZ01000003">
    <property type="protein sequence ID" value="RZS69432.1"/>
    <property type="molecule type" value="Genomic_DNA"/>
</dbReference>
<dbReference type="GeneID" id="99725888"/>
<dbReference type="InterPro" id="IPR050109">
    <property type="entry name" value="HTH-type_TetR-like_transc_reg"/>
</dbReference>
<keyword evidence="1" id="KW-0805">Transcription regulation</keyword>
<evidence type="ECO:0000256" key="2">
    <source>
        <dbReference type="ARBA" id="ARBA00023125"/>
    </source>
</evidence>
<accession>A0A4Q7MRF6</accession>
<gene>
    <name evidence="6" type="ORF">EV679_2026</name>
</gene>
<evidence type="ECO:0000256" key="3">
    <source>
        <dbReference type="ARBA" id="ARBA00023163"/>
    </source>
</evidence>
<dbReference type="PROSITE" id="PS50977">
    <property type="entry name" value="HTH_TETR_2"/>
    <property type="match status" value="1"/>
</dbReference>
<evidence type="ECO:0000256" key="1">
    <source>
        <dbReference type="ARBA" id="ARBA00023015"/>
    </source>
</evidence>
<protein>
    <submittedName>
        <fullName evidence="6">TetR family transcriptional regulator</fullName>
    </submittedName>
</protein>
<evidence type="ECO:0000313" key="7">
    <source>
        <dbReference type="Proteomes" id="UP000292039"/>
    </source>
</evidence>
<feature type="domain" description="HTH tetR-type" evidence="5">
    <location>
        <begin position="18"/>
        <end position="78"/>
    </location>
</feature>
<dbReference type="GO" id="GO:0003700">
    <property type="term" value="F:DNA-binding transcription factor activity"/>
    <property type="evidence" value="ECO:0007669"/>
    <property type="project" value="TreeGrafter"/>
</dbReference>
<comment type="caution">
    <text evidence="6">The sequence shown here is derived from an EMBL/GenBank/DDBJ whole genome shotgun (WGS) entry which is preliminary data.</text>
</comment>
<dbReference type="SUPFAM" id="SSF46689">
    <property type="entry name" value="Homeodomain-like"/>
    <property type="match status" value="1"/>
</dbReference>
<name>A0A4Q7MRF6_9BURK</name>
<dbReference type="Gene3D" id="1.10.357.10">
    <property type="entry name" value="Tetracycline Repressor, domain 2"/>
    <property type="match status" value="1"/>
</dbReference>
<feature type="DNA-binding region" description="H-T-H motif" evidence="4">
    <location>
        <begin position="41"/>
        <end position="60"/>
    </location>
</feature>
<dbReference type="Proteomes" id="UP000292039">
    <property type="component" value="Unassembled WGS sequence"/>
</dbReference>
<sequence length="218" mass="24485">MPKTTDDRPRKRVRLSPAVRIEQILDAALVEFSDHGFGAARMENIAKRVGMSKAGLYAHFSGKEAIFEALLEKILAPDFPNEVWLRQDGRTLEQVVDEYMDEIYCTIGDPKALAVLRLVVSESGRVPQLMQKWRTDLLRHIEEQQCIINQCTSDGSLRTSALTDCFAIAFSPAIYCAIWQLIHADTDCTESLDAVRKAHKQLMLDSLRPKQAPGAEKA</sequence>
<dbReference type="InterPro" id="IPR009057">
    <property type="entry name" value="Homeodomain-like_sf"/>
</dbReference>
<dbReference type="PRINTS" id="PR00455">
    <property type="entry name" value="HTHTETR"/>
</dbReference>
<organism evidence="6 7">
    <name type="scientific">Kerstersia gyiorum</name>
    <dbReference type="NCBI Taxonomy" id="206506"/>
    <lineage>
        <taxon>Bacteria</taxon>
        <taxon>Pseudomonadati</taxon>
        <taxon>Pseudomonadota</taxon>
        <taxon>Betaproteobacteria</taxon>
        <taxon>Burkholderiales</taxon>
        <taxon>Alcaligenaceae</taxon>
        <taxon>Kerstersia</taxon>
    </lineage>
</organism>
<dbReference type="InterPro" id="IPR001647">
    <property type="entry name" value="HTH_TetR"/>
</dbReference>
<reference evidence="6 7" key="1">
    <citation type="submission" date="2019-02" db="EMBL/GenBank/DDBJ databases">
        <title>Genomic Encyclopedia of Type Strains, Phase IV (KMG-IV): sequencing the most valuable type-strain genomes for metagenomic binning, comparative biology and taxonomic classification.</title>
        <authorList>
            <person name="Goeker M."/>
        </authorList>
    </citation>
    <scope>NUCLEOTIDE SEQUENCE [LARGE SCALE GENOMIC DNA]</scope>
    <source>
        <strain evidence="6 7">DSM 16618</strain>
    </source>
</reference>
<dbReference type="GO" id="GO:0000976">
    <property type="term" value="F:transcription cis-regulatory region binding"/>
    <property type="evidence" value="ECO:0007669"/>
    <property type="project" value="TreeGrafter"/>
</dbReference>
<keyword evidence="3" id="KW-0804">Transcription</keyword>
<dbReference type="Pfam" id="PF00440">
    <property type="entry name" value="TetR_N"/>
    <property type="match status" value="1"/>
</dbReference>
<keyword evidence="2 4" id="KW-0238">DNA-binding</keyword>
<dbReference type="PANTHER" id="PTHR30055:SF234">
    <property type="entry name" value="HTH-TYPE TRANSCRIPTIONAL REGULATOR BETI"/>
    <property type="match status" value="1"/>
</dbReference>
<dbReference type="RefSeq" id="WP_165390024.1">
    <property type="nucleotide sequence ID" value="NZ_CBCSEB010000006.1"/>
</dbReference>
<dbReference type="PANTHER" id="PTHR30055">
    <property type="entry name" value="HTH-TYPE TRANSCRIPTIONAL REGULATOR RUTR"/>
    <property type="match status" value="1"/>
</dbReference>